<accession>A0A2P6NWV5</accession>
<keyword evidence="1" id="KW-0862">Zinc</keyword>
<evidence type="ECO:0000313" key="4">
    <source>
        <dbReference type="EMBL" id="PRP88440.1"/>
    </source>
</evidence>
<feature type="compositionally biased region" description="Polar residues" evidence="2">
    <location>
        <begin position="300"/>
        <end position="309"/>
    </location>
</feature>
<reference evidence="4 5" key="1">
    <citation type="journal article" date="2018" name="Genome Biol. Evol.">
        <title>Multiple Roots of Fruiting Body Formation in Amoebozoa.</title>
        <authorList>
            <person name="Hillmann F."/>
            <person name="Forbes G."/>
            <person name="Novohradska S."/>
            <person name="Ferling I."/>
            <person name="Riege K."/>
            <person name="Groth M."/>
            <person name="Westermann M."/>
            <person name="Marz M."/>
            <person name="Spaller T."/>
            <person name="Winckler T."/>
            <person name="Schaap P."/>
            <person name="Glockner G."/>
        </authorList>
    </citation>
    <scope>NUCLEOTIDE SEQUENCE [LARGE SCALE GENOMIC DNA]</scope>
    <source>
        <strain evidence="4 5">Jena</strain>
    </source>
</reference>
<protein>
    <recommendedName>
        <fullName evidence="3">SWIM-type domain-containing protein</fullName>
    </recommendedName>
</protein>
<feature type="region of interest" description="Disordered" evidence="2">
    <location>
        <begin position="288"/>
        <end position="309"/>
    </location>
</feature>
<dbReference type="GO" id="GO:0008270">
    <property type="term" value="F:zinc ion binding"/>
    <property type="evidence" value="ECO:0007669"/>
    <property type="project" value="UniProtKB-KW"/>
</dbReference>
<dbReference type="InParanoid" id="A0A2P6NWV5"/>
<dbReference type="PROSITE" id="PS50966">
    <property type="entry name" value="ZF_SWIM"/>
    <property type="match status" value="1"/>
</dbReference>
<keyword evidence="5" id="KW-1185">Reference proteome</keyword>
<comment type="caution">
    <text evidence="4">The sequence shown here is derived from an EMBL/GenBank/DDBJ whole genome shotgun (WGS) entry which is preliminary data.</text>
</comment>
<evidence type="ECO:0000259" key="3">
    <source>
        <dbReference type="PROSITE" id="PS50966"/>
    </source>
</evidence>
<evidence type="ECO:0000256" key="2">
    <source>
        <dbReference type="SAM" id="MobiDB-lite"/>
    </source>
</evidence>
<feature type="compositionally biased region" description="Basic and acidic residues" evidence="2">
    <location>
        <begin position="389"/>
        <end position="425"/>
    </location>
</feature>
<keyword evidence="1" id="KW-0863">Zinc-finger</keyword>
<feature type="compositionally biased region" description="Basic and acidic residues" evidence="2">
    <location>
        <begin position="443"/>
        <end position="471"/>
    </location>
</feature>
<dbReference type="InterPro" id="IPR007527">
    <property type="entry name" value="Znf_SWIM"/>
</dbReference>
<dbReference type="EMBL" id="MDYQ01000010">
    <property type="protein sequence ID" value="PRP88440.1"/>
    <property type="molecule type" value="Genomic_DNA"/>
</dbReference>
<sequence>MVPDIEGDCSHIPPYVLDDIKEKLGLREYDKGHDYYRHQMVESLKIDKKRLVATCRGSGQDHYQEIIEFGGKTTFLSSSWCSCPVGGKGGCKHIAAVLIMVRMLLVADDGSNPVNISSVSPKKSPNKSNDMQRDKFSNFGFSSSKKWSGEVKNHSTMEKAEEDREEEKKSGEEKASGEEKRSGEKEEKRTSRKKDKNSEEKTPERALIHWLRFCLMRSSMRATESKKREECSERETRELKERLQIQTERMMEMEQELNIVRGGLTGIKTKLDNCWRMSVDCLKESPTKKRRVEEEASLSLPASNPSFSFNSQDEAAVLEAEKRMRMNVLEQAYKSQVGPDSVTKHQKRVAIKRGLLRSESQSQENNTQGSQEKLTKDEWMDINQLLEELNDKSQKEEKPQEEEKARGEEKIQGQEKGEEQQKEEERSEDDTETQELPPFIVELLKKGGEREEKKEESQPLSERSDSVPKEKLSELIAKYISPQKPKKEEYSMESLFFKK</sequence>
<feature type="region of interest" description="Disordered" evidence="2">
    <location>
        <begin position="111"/>
        <end position="203"/>
    </location>
</feature>
<evidence type="ECO:0000313" key="5">
    <source>
        <dbReference type="Proteomes" id="UP000241769"/>
    </source>
</evidence>
<dbReference type="Pfam" id="PF04434">
    <property type="entry name" value="SWIM"/>
    <property type="match status" value="1"/>
</dbReference>
<feature type="domain" description="SWIM-type" evidence="3">
    <location>
        <begin position="63"/>
        <end position="102"/>
    </location>
</feature>
<organism evidence="4 5">
    <name type="scientific">Planoprotostelium fungivorum</name>
    <dbReference type="NCBI Taxonomy" id="1890364"/>
    <lineage>
        <taxon>Eukaryota</taxon>
        <taxon>Amoebozoa</taxon>
        <taxon>Evosea</taxon>
        <taxon>Variosea</taxon>
        <taxon>Cavosteliida</taxon>
        <taxon>Cavosteliaceae</taxon>
        <taxon>Planoprotostelium</taxon>
    </lineage>
</organism>
<feature type="compositionally biased region" description="Basic and acidic residues" evidence="2">
    <location>
        <begin position="147"/>
        <end position="189"/>
    </location>
</feature>
<feature type="compositionally biased region" description="Polar residues" evidence="2">
    <location>
        <begin position="358"/>
        <end position="372"/>
    </location>
</feature>
<proteinExistence type="predicted"/>
<keyword evidence="1" id="KW-0479">Metal-binding</keyword>
<feature type="region of interest" description="Disordered" evidence="2">
    <location>
        <begin position="353"/>
        <end position="471"/>
    </location>
</feature>
<evidence type="ECO:0000256" key="1">
    <source>
        <dbReference type="PROSITE-ProRule" id="PRU00325"/>
    </source>
</evidence>
<name>A0A2P6NWV5_9EUKA</name>
<feature type="compositionally biased region" description="Low complexity" evidence="2">
    <location>
        <begin position="113"/>
        <end position="129"/>
    </location>
</feature>
<gene>
    <name evidence="4" type="ORF">PROFUN_03157</name>
</gene>
<dbReference type="Proteomes" id="UP000241769">
    <property type="component" value="Unassembled WGS sequence"/>
</dbReference>
<dbReference type="AlphaFoldDB" id="A0A2P6NWV5"/>
<feature type="compositionally biased region" description="Low complexity" evidence="2">
    <location>
        <begin position="137"/>
        <end position="146"/>
    </location>
</feature>